<accession>A0ABS5UYX1</accession>
<evidence type="ECO:0000259" key="1">
    <source>
        <dbReference type="Pfam" id="PF01548"/>
    </source>
</evidence>
<dbReference type="NCBIfam" id="NF033542">
    <property type="entry name" value="transpos_IS110"/>
    <property type="match status" value="1"/>
</dbReference>
<comment type="caution">
    <text evidence="3">The sequence shown here is derived from an EMBL/GenBank/DDBJ whole genome shotgun (WGS) entry which is preliminary data.</text>
</comment>
<organism evidence="3 4">
    <name type="scientific">Shewanella jiangmenensis</name>
    <dbReference type="NCBI Taxonomy" id="2837387"/>
    <lineage>
        <taxon>Bacteria</taxon>
        <taxon>Pseudomonadati</taxon>
        <taxon>Pseudomonadota</taxon>
        <taxon>Gammaproteobacteria</taxon>
        <taxon>Alteromonadales</taxon>
        <taxon>Shewanellaceae</taxon>
        <taxon>Shewanella</taxon>
    </lineage>
</organism>
<dbReference type="PANTHER" id="PTHR33055">
    <property type="entry name" value="TRANSPOSASE FOR INSERTION SEQUENCE ELEMENT IS1111A"/>
    <property type="match status" value="1"/>
</dbReference>
<feature type="domain" description="Transposase IS110-like N-terminal" evidence="1">
    <location>
        <begin position="6"/>
        <end position="145"/>
    </location>
</feature>
<sequence>MKASTVSIDLAKSVFQVLGVTDTGKKVFSKRLSRQQFIEFIPQLESCHVVMEACMSSHYWARCFVRAGHRVELLPAQYVTPFVRGNKNDKNDCLAIYEASQRPGMRFVPIKTENQQSIMALHRQRDRLIAGRTACVNQTRSLLLEFGVIIHSPLKTFRRALLEQLDNPALPPLFRLTLNDVIDELAAFDVRLGRILGLIKQLNDQSEAAQILLSLPGVGPIIASAFSACIDKGQAFSSADELPVWLGLTPRQYASGNTNRLGNITKRGDGYLRKQLIHGARTVVSHAHKKQDDLSRWVSAIKARRGINKAVVATARRLARLMWILLQRQTRYQPQFGQGPCQMDSQSQGVCHGA</sequence>
<dbReference type="InterPro" id="IPR047650">
    <property type="entry name" value="Transpos_IS110"/>
</dbReference>
<feature type="domain" description="Transposase IS116/IS110/IS902 C-terminal" evidence="2">
    <location>
        <begin position="209"/>
        <end position="289"/>
    </location>
</feature>
<reference evidence="3 4" key="1">
    <citation type="submission" date="2021-05" db="EMBL/GenBank/DDBJ databases">
        <title>Shewanella sp. JM162201.</title>
        <authorList>
            <person name="Xu S."/>
            <person name="Li A."/>
        </authorList>
    </citation>
    <scope>NUCLEOTIDE SEQUENCE [LARGE SCALE GENOMIC DNA]</scope>
    <source>
        <strain evidence="3 4">JM162201</strain>
    </source>
</reference>
<dbReference type="Pfam" id="PF01548">
    <property type="entry name" value="DEDD_Tnp_IS110"/>
    <property type="match status" value="1"/>
</dbReference>
<protein>
    <submittedName>
        <fullName evidence="3">IS110 family transposase</fullName>
    </submittedName>
</protein>
<dbReference type="EMBL" id="JAHEPS010000001">
    <property type="protein sequence ID" value="MBT1443337.1"/>
    <property type="molecule type" value="Genomic_DNA"/>
</dbReference>
<dbReference type="PANTHER" id="PTHR33055:SF3">
    <property type="entry name" value="PUTATIVE TRANSPOSASE FOR IS117-RELATED"/>
    <property type="match status" value="1"/>
</dbReference>
<gene>
    <name evidence="3" type="ORF">KJI95_02180</name>
</gene>
<dbReference type="InterPro" id="IPR002525">
    <property type="entry name" value="Transp_IS110-like_N"/>
</dbReference>
<dbReference type="RefSeq" id="WP_214505527.1">
    <property type="nucleotide sequence ID" value="NZ_JAHEPS010000001.1"/>
</dbReference>
<evidence type="ECO:0000259" key="2">
    <source>
        <dbReference type="Pfam" id="PF02371"/>
    </source>
</evidence>
<evidence type="ECO:0000313" key="3">
    <source>
        <dbReference type="EMBL" id="MBT1443337.1"/>
    </source>
</evidence>
<keyword evidence="4" id="KW-1185">Reference proteome</keyword>
<evidence type="ECO:0000313" key="4">
    <source>
        <dbReference type="Proteomes" id="UP001195903"/>
    </source>
</evidence>
<proteinExistence type="predicted"/>
<dbReference type="InterPro" id="IPR003346">
    <property type="entry name" value="Transposase_20"/>
</dbReference>
<dbReference type="Proteomes" id="UP001195903">
    <property type="component" value="Unassembled WGS sequence"/>
</dbReference>
<name>A0ABS5UYX1_9GAMM</name>
<dbReference type="Pfam" id="PF02371">
    <property type="entry name" value="Transposase_20"/>
    <property type="match status" value="1"/>
</dbReference>